<name>A0A371CHA8_9APHY</name>
<feature type="compositionally biased region" description="Low complexity" evidence="1">
    <location>
        <begin position="82"/>
        <end position="97"/>
    </location>
</feature>
<evidence type="ECO:0000313" key="3">
    <source>
        <dbReference type="Proteomes" id="UP000256964"/>
    </source>
</evidence>
<feature type="compositionally biased region" description="Low complexity" evidence="1">
    <location>
        <begin position="252"/>
        <end position="269"/>
    </location>
</feature>
<feature type="region of interest" description="Disordered" evidence="1">
    <location>
        <begin position="377"/>
        <end position="402"/>
    </location>
</feature>
<dbReference type="Proteomes" id="UP000256964">
    <property type="component" value="Unassembled WGS sequence"/>
</dbReference>
<feature type="region of interest" description="Disordered" evidence="1">
    <location>
        <begin position="1"/>
        <end position="349"/>
    </location>
</feature>
<accession>A0A371CHA8</accession>
<dbReference type="OrthoDB" id="2755636at2759"/>
<dbReference type="EMBL" id="KZ857686">
    <property type="protein sequence ID" value="RDX39669.1"/>
    <property type="molecule type" value="Genomic_DNA"/>
</dbReference>
<feature type="compositionally biased region" description="Acidic residues" evidence="1">
    <location>
        <begin position="133"/>
        <end position="158"/>
    </location>
</feature>
<sequence>MARNERELPAGLQTRQKNKHKVVGAPDMPRARRSSAQVAEDKAKRAEAQEQLAQQQRDAEERIKALEGRLAENAPTVHRPSTRSSAAPRPSKSPASPDVNAATSTTSELQVEEDELEGQNEHPQDEVGSPAPGDDEYEPEEVGSEEDSVMDVDSDEEHAESTAKGKGKKASRGGKKRTMTRAVGKRKLEAVGADHIIAAAPVKKAKGHGRGKTPALVANWKDLTEQPRPGQPRGRLASPASDEELVPDPPTAHRSSSRASTASSVPPSTIEDTASDSDGLGVKEGEYGAIDDDTDTYPPPAIAPEPPARINDLRDALRYRERPRETTTKDIPTASGSAPARASTATPASRMVPEISNALTKVTPAPKPSTTAKVISATGKRLRKRKAGNEDGGKSKPTIADIPAGLQRPFTNRLVPLARQFVGTIDPWQEVTYHEYKTLHRRAFGAQLADMYPLVEHDNCHKLSKISDWRAKFVSSCLETWTEILTDPELKALFVDQENVAEYAQYLRGDGHARAPFYWKEWNDGNKKIGRLQGELIVGSLASHIAEMMHLPPDERSQENPRGALGMATVAALHILTHHKTGVWKPPPGRAGWFSSDNYGDSITFVDGRQKNDKKMKRVMKVIDDLDASEWLAIVDAARDVMLRRQAAPGKRSKSSGKGTAAAGMDGDAAEHSDASDDSDIMLKADA</sequence>
<proteinExistence type="predicted"/>
<feature type="compositionally biased region" description="Basic and acidic residues" evidence="1">
    <location>
        <begin position="669"/>
        <end position="687"/>
    </location>
</feature>
<gene>
    <name evidence="2" type="ORF">OH76DRAFT_1490919</name>
</gene>
<feature type="compositionally biased region" description="Pro residues" evidence="1">
    <location>
        <begin position="297"/>
        <end position="307"/>
    </location>
</feature>
<protein>
    <submittedName>
        <fullName evidence="2">Uncharacterized protein</fullName>
    </submittedName>
</protein>
<feature type="compositionally biased region" description="Basic and acidic residues" evidence="1">
    <location>
        <begin position="57"/>
        <end position="70"/>
    </location>
</feature>
<feature type="region of interest" description="Disordered" evidence="1">
    <location>
        <begin position="646"/>
        <end position="687"/>
    </location>
</feature>
<feature type="compositionally biased region" description="Basic residues" evidence="1">
    <location>
        <begin position="165"/>
        <end position="185"/>
    </location>
</feature>
<dbReference type="AlphaFoldDB" id="A0A371CHA8"/>
<reference evidence="2 3" key="1">
    <citation type="journal article" date="2018" name="Biotechnol. Biofuels">
        <title>Integrative visual omics of the white-rot fungus Polyporus brumalis exposes the biotechnological potential of its oxidative enzymes for delignifying raw plant biomass.</title>
        <authorList>
            <person name="Miyauchi S."/>
            <person name="Rancon A."/>
            <person name="Drula E."/>
            <person name="Hage H."/>
            <person name="Chaduli D."/>
            <person name="Favel A."/>
            <person name="Grisel S."/>
            <person name="Henrissat B."/>
            <person name="Herpoel-Gimbert I."/>
            <person name="Ruiz-Duenas F.J."/>
            <person name="Chevret D."/>
            <person name="Hainaut M."/>
            <person name="Lin J."/>
            <person name="Wang M."/>
            <person name="Pangilinan J."/>
            <person name="Lipzen A."/>
            <person name="Lesage-Meessen L."/>
            <person name="Navarro D."/>
            <person name="Riley R."/>
            <person name="Grigoriev I.V."/>
            <person name="Zhou S."/>
            <person name="Raouche S."/>
            <person name="Rosso M.N."/>
        </authorList>
    </citation>
    <scope>NUCLEOTIDE SEQUENCE [LARGE SCALE GENOMIC DNA]</scope>
    <source>
        <strain evidence="2 3">BRFM 1820</strain>
    </source>
</reference>
<feature type="compositionally biased region" description="Low complexity" evidence="1">
    <location>
        <begin position="332"/>
        <end position="349"/>
    </location>
</feature>
<organism evidence="2 3">
    <name type="scientific">Lentinus brumalis</name>
    <dbReference type="NCBI Taxonomy" id="2498619"/>
    <lineage>
        <taxon>Eukaryota</taxon>
        <taxon>Fungi</taxon>
        <taxon>Dikarya</taxon>
        <taxon>Basidiomycota</taxon>
        <taxon>Agaricomycotina</taxon>
        <taxon>Agaricomycetes</taxon>
        <taxon>Polyporales</taxon>
        <taxon>Polyporaceae</taxon>
        <taxon>Lentinus</taxon>
    </lineage>
</organism>
<evidence type="ECO:0000256" key="1">
    <source>
        <dbReference type="SAM" id="MobiDB-lite"/>
    </source>
</evidence>
<evidence type="ECO:0000313" key="2">
    <source>
        <dbReference type="EMBL" id="RDX39669.1"/>
    </source>
</evidence>
<keyword evidence="3" id="KW-1185">Reference proteome</keyword>
<feature type="compositionally biased region" description="Basic and acidic residues" evidence="1">
    <location>
        <begin position="311"/>
        <end position="328"/>
    </location>
</feature>
<feature type="compositionally biased region" description="Basic and acidic residues" evidence="1">
    <location>
        <begin position="39"/>
        <end position="48"/>
    </location>
</feature>